<name>A0A1I0YUV0_9PSEU</name>
<dbReference type="STRING" id="490629.SAMN05216266_105299"/>
<dbReference type="InterPro" id="IPR008756">
    <property type="entry name" value="Peptidase_M56"/>
</dbReference>
<reference evidence="4" key="1">
    <citation type="submission" date="2016-10" db="EMBL/GenBank/DDBJ databases">
        <authorList>
            <person name="Varghese N."/>
            <person name="Submissions S."/>
        </authorList>
    </citation>
    <scope>NUCLEOTIDE SEQUENCE [LARGE SCALE GENOMIC DNA]</scope>
    <source>
        <strain evidence="4">CGMCC 4.3568</strain>
    </source>
</reference>
<dbReference type="Gene3D" id="3.30.2010.10">
    <property type="entry name" value="Metalloproteases ('zincins'), catalytic domain"/>
    <property type="match status" value="1"/>
</dbReference>
<dbReference type="Pfam" id="PF05569">
    <property type="entry name" value="Peptidase_M56"/>
    <property type="match status" value="1"/>
</dbReference>
<dbReference type="RefSeq" id="WP_091672597.1">
    <property type="nucleotide sequence ID" value="NZ_FOKG01000005.1"/>
</dbReference>
<dbReference type="PANTHER" id="PTHR34978">
    <property type="entry name" value="POSSIBLE SENSOR-TRANSDUCER PROTEIN BLAR"/>
    <property type="match status" value="1"/>
</dbReference>
<keyword evidence="1" id="KW-1133">Transmembrane helix</keyword>
<feature type="domain" description="Peptidase M56" evidence="2">
    <location>
        <begin position="91"/>
        <end position="235"/>
    </location>
</feature>
<dbReference type="AlphaFoldDB" id="A0A1I0YUV0"/>
<dbReference type="PANTHER" id="PTHR34978:SF3">
    <property type="entry name" value="SLR0241 PROTEIN"/>
    <property type="match status" value="1"/>
</dbReference>
<keyword evidence="1" id="KW-0812">Transmembrane</keyword>
<protein>
    <submittedName>
        <fullName evidence="3">Peptidase family M48</fullName>
    </submittedName>
</protein>
<keyword evidence="4" id="KW-1185">Reference proteome</keyword>
<dbReference type="EMBL" id="FOKG01000005">
    <property type="protein sequence ID" value="SFB16200.1"/>
    <property type="molecule type" value="Genomic_DNA"/>
</dbReference>
<evidence type="ECO:0000259" key="2">
    <source>
        <dbReference type="Pfam" id="PF05569"/>
    </source>
</evidence>
<accession>A0A1I0YUV0</accession>
<keyword evidence="1" id="KW-0472">Membrane</keyword>
<feature type="transmembrane region" description="Helical" evidence="1">
    <location>
        <begin position="282"/>
        <end position="315"/>
    </location>
</feature>
<dbReference type="CDD" id="cd07326">
    <property type="entry name" value="M56_BlaR1_MecR1_like"/>
    <property type="match status" value="1"/>
</dbReference>
<evidence type="ECO:0000313" key="4">
    <source>
        <dbReference type="Proteomes" id="UP000243799"/>
    </source>
</evidence>
<proteinExistence type="predicted"/>
<dbReference type="Proteomes" id="UP000243799">
    <property type="component" value="Unassembled WGS sequence"/>
</dbReference>
<gene>
    <name evidence="3" type="ORF">SAMN05216266_105299</name>
</gene>
<dbReference type="OrthoDB" id="9785340at2"/>
<evidence type="ECO:0000256" key="1">
    <source>
        <dbReference type="SAM" id="Phobius"/>
    </source>
</evidence>
<feature type="transmembrane region" description="Helical" evidence="1">
    <location>
        <begin position="31"/>
        <end position="57"/>
    </location>
</feature>
<dbReference type="InterPro" id="IPR052173">
    <property type="entry name" value="Beta-lactam_resp_regulator"/>
</dbReference>
<evidence type="ECO:0000313" key="3">
    <source>
        <dbReference type="EMBL" id="SFB16200.1"/>
    </source>
</evidence>
<sequence length="318" mass="33289">MILATALLLGGVVIGWWGPRALHSLSGVVDPAIVIVCWLAAMVGTGVTVLAGGLLLVLPGHGPAGTITQAMHHCWAALGHSHLPQLDPAVAALSLAVAAVVLVRMAASTARTARRQDAVRRPHLEALRILRPSRDGVAPMLWIEHDRPMAYSLGGRDALIVATRSLADRLSPDELRAVLAHEHAHLHGRHHQVIAIAETVAKALGFVPLMRLAPGVLRLQVELAADRAAVRECGRGAVRSALLTLTAQSTLPGALAMAGGETAARLRHLERTDTWPRAVRHFVTGVAAVLAVALPTLTAFALLGALSVLVCPLLPSAG</sequence>
<feature type="transmembrane region" description="Helical" evidence="1">
    <location>
        <begin position="89"/>
        <end position="107"/>
    </location>
</feature>
<organism evidence="3 4">
    <name type="scientific">Amycolatopsis marina</name>
    <dbReference type="NCBI Taxonomy" id="490629"/>
    <lineage>
        <taxon>Bacteria</taxon>
        <taxon>Bacillati</taxon>
        <taxon>Actinomycetota</taxon>
        <taxon>Actinomycetes</taxon>
        <taxon>Pseudonocardiales</taxon>
        <taxon>Pseudonocardiaceae</taxon>
        <taxon>Amycolatopsis</taxon>
    </lineage>
</organism>